<sequence length="663" mass="76305">MMLSWTDELIRIYDCCILNEDKSNRPVPIYHVKENAQITISITKDGEITPIGRFAEIVEDEDAATIIPVTKNSIAKSGDDTARPFVEELQFVAKDYPEYSVENTKKFNSYIEELRKWHESAFTNFAVDAVYKYFSTRSLIHDLIEYGFLKVEENDGKIKLLPEKINKVPLQKCKVRFRVDGKPTWKISGDGDDFNLQKNYSDYYNSVSNENNLCYASGQHGQLTYKHPYVMSTAKLFSYKEEGTLKYLGRFTNSEEASAMSYDVSQKIHNALSWLLDKQGVRIYAKGINLSILIWETDFNSLPNPLLACEDGKCDDISEDCTDVADDSSDEKSDIETGKIYKRLTISSLFGVRNEYTVDSDKQSKTSILMLDCPAESYKGRLSVVMYEELPTSEYLDNIINWHKQTSVGISDKASGKYKEVSFSLSEIVSCAYGRETEPKNKKERFYLELDNSKIKDNAYRRLLPCITSGARLPGDIVQTLFIKACCPLAFKDSRNWLKTLRCACAMLRKRIADEKGKDQGMSLNVSKTTRDYLYGRLLAIAEYAESSYYREKDRLINKEADDNDDNKSNVRTTNAKKYFEAFANHPCNTWRVIQLSLQPYLNRMNYKKSRFCEKMIMDITCMFNDNDFNDNSALAPEFLHAYYCQLNELYKGKNTNKNEEDK</sequence>
<reference evidence="1 2" key="1">
    <citation type="submission" date="2015-09" db="EMBL/GenBank/DDBJ databases">
        <authorList>
            <consortium name="Pathogen Informatics"/>
        </authorList>
    </citation>
    <scope>NUCLEOTIDE SEQUENCE [LARGE SCALE GENOMIC DNA]</scope>
    <source>
        <strain evidence="1 2">2789STDY5834928</strain>
    </source>
</reference>
<evidence type="ECO:0000313" key="2">
    <source>
        <dbReference type="Proteomes" id="UP000095662"/>
    </source>
</evidence>
<dbReference type="InterPro" id="IPR010144">
    <property type="entry name" value="CRISPR-assoc_prot_Csd1-typ"/>
</dbReference>
<dbReference type="Proteomes" id="UP000095662">
    <property type="component" value="Unassembled WGS sequence"/>
</dbReference>
<organism evidence="1 2">
    <name type="scientific">[Eubacterium] siraeum</name>
    <dbReference type="NCBI Taxonomy" id="39492"/>
    <lineage>
        <taxon>Bacteria</taxon>
        <taxon>Bacillati</taxon>
        <taxon>Bacillota</taxon>
        <taxon>Clostridia</taxon>
        <taxon>Eubacteriales</taxon>
        <taxon>Oscillospiraceae</taxon>
        <taxon>Oscillospiraceae incertae sedis</taxon>
    </lineage>
</organism>
<name>A0A174ZMV8_9FIRM</name>
<dbReference type="STRING" id="39492.ERS852540_01726"/>
<dbReference type="OrthoDB" id="5389988at2"/>
<dbReference type="Pfam" id="PF09709">
    <property type="entry name" value="Cas_Csd1"/>
    <property type="match status" value="1"/>
</dbReference>
<accession>A0A174ZMV8</accession>
<proteinExistence type="predicted"/>
<protein>
    <submittedName>
        <fullName evidence="1">CRISPR-associated protein Cas8c/Csd1, subtype I-C/DVULG</fullName>
    </submittedName>
</protein>
<gene>
    <name evidence="1" type="ORF">ERS852540_01726</name>
</gene>
<dbReference type="AlphaFoldDB" id="A0A174ZMV8"/>
<dbReference type="EMBL" id="CZBY01000014">
    <property type="protein sequence ID" value="CUQ88484.1"/>
    <property type="molecule type" value="Genomic_DNA"/>
</dbReference>
<dbReference type="NCBIfam" id="TIGR01863">
    <property type="entry name" value="cas_Csd1"/>
    <property type="match status" value="1"/>
</dbReference>
<evidence type="ECO:0000313" key="1">
    <source>
        <dbReference type="EMBL" id="CUQ88484.1"/>
    </source>
</evidence>